<feature type="transmembrane region" description="Helical" evidence="9">
    <location>
        <begin position="336"/>
        <end position="356"/>
    </location>
</feature>
<keyword evidence="4 9" id="KW-0813">Transport</keyword>
<proteinExistence type="evidence at transcript level"/>
<comment type="subcellular location">
    <subcellularLocation>
        <location evidence="2 9">Cell membrane</location>
        <topology evidence="2 9">Multi-pass membrane protein</topology>
    </subcellularLocation>
</comment>
<evidence type="ECO:0000256" key="6">
    <source>
        <dbReference type="ARBA" id="ARBA00022692"/>
    </source>
</evidence>
<dbReference type="InterPro" id="IPR036259">
    <property type="entry name" value="MFS_trans_sf"/>
</dbReference>
<keyword evidence="8 9" id="KW-0472">Membrane</keyword>
<reference evidence="10" key="1">
    <citation type="journal article" date="2011" name="Genome Res.">
        <title>Deep small RNA sequencing from the nematode Ascaris reveals conservation, functional diversification, and novel developmental profiles.</title>
        <authorList>
            <person name="Wang J."/>
            <person name="Czech B."/>
            <person name="Crunk A."/>
            <person name="Wallace A."/>
            <person name="Mitreva M."/>
            <person name="Hannon G.J."/>
            <person name="Davis R.E."/>
        </authorList>
    </citation>
    <scope>NUCLEOTIDE SEQUENCE</scope>
</reference>
<keyword evidence="7 9" id="KW-1133">Transmembrane helix</keyword>
<dbReference type="EMBL" id="JI172801">
    <property type="protein sequence ID" value="ADY45935.1"/>
    <property type="molecule type" value="mRNA"/>
</dbReference>
<feature type="transmembrane region" description="Helical" evidence="9">
    <location>
        <begin position="113"/>
        <end position="134"/>
    </location>
</feature>
<keyword evidence="6 9" id="KW-0812">Transmembrane</keyword>
<dbReference type="InterPro" id="IPR009357">
    <property type="entry name" value="Riboflavin_transptr"/>
</dbReference>
<dbReference type="SUPFAM" id="SSF103473">
    <property type="entry name" value="MFS general substrate transporter"/>
    <property type="match status" value="1"/>
</dbReference>
<feature type="transmembrane region" description="Helical" evidence="9">
    <location>
        <begin position="306"/>
        <end position="329"/>
    </location>
</feature>
<feature type="transmembrane region" description="Helical" evidence="9">
    <location>
        <begin position="400"/>
        <end position="421"/>
    </location>
</feature>
<dbReference type="GO" id="GO:0005886">
    <property type="term" value="C:plasma membrane"/>
    <property type="evidence" value="ECO:0007669"/>
    <property type="project" value="UniProtKB-SubCell"/>
</dbReference>
<dbReference type="GO" id="GO:0032217">
    <property type="term" value="F:riboflavin transmembrane transporter activity"/>
    <property type="evidence" value="ECO:0007669"/>
    <property type="project" value="UniProtKB-UniRule"/>
</dbReference>
<dbReference type="PANTHER" id="PTHR12929">
    <property type="entry name" value="SOLUTE CARRIER FAMILY 52"/>
    <property type="match status" value="1"/>
</dbReference>
<evidence type="ECO:0000313" key="10">
    <source>
        <dbReference type="EMBL" id="ADY45935.1"/>
    </source>
</evidence>
<organism evidence="10">
    <name type="scientific">Ascaris suum</name>
    <name type="common">Pig roundworm</name>
    <name type="synonym">Ascaris lumbricoides</name>
    <dbReference type="NCBI Taxonomy" id="6253"/>
    <lineage>
        <taxon>Eukaryota</taxon>
        <taxon>Metazoa</taxon>
        <taxon>Ecdysozoa</taxon>
        <taxon>Nematoda</taxon>
        <taxon>Chromadorea</taxon>
        <taxon>Rhabditida</taxon>
        <taxon>Spirurina</taxon>
        <taxon>Ascaridomorpha</taxon>
        <taxon>Ascaridoidea</taxon>
        <taxon>Ascarididae</taxon>
        <taxon>Ascaris</taxon>
    </lineage>
</organism>
<evidence type="ECO:0000256" key="7">
    <source>
        <dbReference type="ARBA" id="ARBA00022989"/>
    </source>
</evidence>
<feature type="transmembrane region" description="Helical" evidence="9">
    <location>
        <begin position="76"/>
        <end position="101"/>
    </location>
</feature>
<evidence type="ECO:0000256" key="3">
    <source>
        <dbReference type="ARBA" id="ARBA00006366"/>
    </source>
</evidence>
<evidence type="ECO:0000256" key="8">
    <source>
        <dbReference type="ARBA" id="ARBA00023136"/>
    </source>
</evidence>
<evidence type="ECO:0000256" key="2">
    <source>
        <dbReference type="ARBA" id="ARBA00004651"/>
    </source>
</evidence>
<evidence type="ECO:0000256" key="1">
    <source>
        <dbReference type="ARBA" id="ARBA00000215"/>
    </source>
</evidence>
<dbReference type="Pfam" id="PF06237">
    <property type="entry name" value="SLC52_ribofla_tr"/>
    <property type="match status" value="1"/>
</dbReference>
<comment type="function">
    <text evidence="9">Plasma membrane transporter mediating the uptake by cells of the water soluble vitamin B2/riboflavin that plays a key role in biochemical oxidation-reduction reactions of the carbohydrate, lipid, and amino acid metabolism.</text>
</comment>
<dbReference type="PANTHER" id="PTHR12929:SF10">
    <property type="entry name" value="RIBOFLAVIN TRANSPORTER"/>
    <property type="match status" value="1"/>
</dbReference>
<feature type="transmembrane region" description="Helical" evidence="9">
    <location>
        <begin position="273"/>
        <end position="294"/>
    </location>
</feature>
<feature type="transmembrane region" description="Helical" evidence="9">
    <location>
        <begin position="362"/>
        <end position="380"/>
    </location>
</feature>
<evidence type="ECO:0000256" key="4">
    <source>
        <dbReference type="ARBA" id="ARBA00022448"/>
    </source>
</evidence>
<name>F1L731_ASCSU</name>
<accession>F1L731</accession>
<feature type="transmembrane region" description="Helical" evidence="9">
    <location>
        <begin position="146"/>
        <end position="167"/>
    </location>
</feature>
<keyword evidence="5 9" id="KW-1003">Cell membrane</keyword>
<feature type="transmembrane region" description="Helical" evidence="9">
    <location>
        <begin position="195"/>
        <end position="215"/>
    </location>
</feature>
<evidence type="ECO:0000256" key="5">
    <source>
        <dbReference type="ARBA" id="ARBA00022475"/>
    </source>
</evidence>
<evidence type="ECO:0000256" key="9">
    <source>
        <dbReference type="RuleBase" id="RU368035"/>
    </source>
</evidence>
<comment type="similarity">
    <text evidence="3 9">Belongs to the riboflavin transporter family.</text>
</comment>
<feature type="transmembrane region" description="Helical" evidence="9">
    <location>
        <begin position="44"/>
        <end position="64"/>
    </location>
</feature>
<protein>
    <recommendedName>
        <fullName evidence="9">Riboflavin transporter</fullName>
    </recommendedName>
</protein>
<comment type="catalytic activity">
    <reaction evidence="1 9">
        <text>riboflavin(in) = riboflavin(out)</text>
        <dbReference type="Rhea" id="RHEA:35015"/>
        <dbReference type="ChEBI" id="CHEBI:57986"/>
    </reaction>
</comment>
<sequence length="429" mass="47230">MLVKECMRHIAVAAFGMGTWLSVNAVYVELPLLVSFVPEGYDLATYIVLIVQLACLFPLIYGILDSKLASKELWIRYNHAILIPIMLFFSGAGLVMAAFVYDRPGVINNSKHSYWLFVAFFIMSIPCTTSDVLFMPYITKLENTKYVATFFIGMGLSALVPSAASLIQGANANLNGTAANPWGPTEGGVLFGPRIFLILMAAICGLSLIGFIVLLKHKNEGNGDDLSKTILQTPSNSLCSVELSVIEKDGVRSYDLLESKSPIGVETISTFKWYLLLSISLLLGAVQNSVVPVILPYATQSYGQNIYHLASSLFVMTNPIFCFLQFFIIIKRIPIFVIWTIICLIFVTFGFVMALLPEKIDWHGMGPLLCVMFALASGFISWERTAAAHVLRETSSARGLFWCGAFTQIGSFIGALLMFLLSNVAHVFQ</sequence>
<dbReference type="AlphaFoldDB" id="F1L731"/>